<dbReference type="Proteomes" id="UP001500058">
    <property type="component" value="Unassembled WGS sequence"/>
</dbReference>
<evidence type="ECO:0000313" key="2">
    <source>
        <dbReference type="EMBL" id="GAA2411522.1"/>
    </source>
</evidence>
<evidence type="ECO:0000313" key="3">
    <source>
        <dbReference type="Proteomes" id="UP001500058"/>
    </source>
</evidence>
<gene>
    <name evidence="2" type="ORF">GCM10010420_45570</name>
</gene>
<reference evidence="2 3" key="1">
    <citation type="journal article" date="2019" name="Int. J. Syst. Evol. Microbiol.">
        <title>The Global Catalogue of Microorganisms (GCM) 10K type strain sequencing project: providing services to taxonomists for standard genome sequencing and annotation.</title>
        <authorList>
            <consortium name="The Broad Institute Genomics Platform"/>
            <consortium name="The Broad Institute Genome Sequencing Center for Infectious Disease"/>
            <person name="Wu L."/>
            <person name="Ma J."/>
        </authorList>
    </citation>
    <scope>NUCLEOTIDE SEQUENCE [LARGE SCALE GENOMIC DNA]</scope>
    <source>
        <strain evidence="2 3">JCM 6921</strain>
    </source>
</reference>
<name>A0ABN3IQR5_9ACTN</name>
<feature type="region of interest" description="Disordered" evidence="1">
    <location>
        <begin position="1"/>
        <end position="29"/>
    </location>
</feature>
<sequence>MSDTIDRLTRIVPPPGSPTGKDGSSHRQDLGFSLPEDYERLVEIYGGSRWDDYLYILEPGCPNSHYDMVTWEREQSEILEEDWQFEEKPAQLRPKGSRLVPWATTDNGEVLFWLLLPGQAPEDWTVMIREARGEGWEHFRMGCVDFLVAALTGEVRSEILSSRFPLAEHRVEPLSIPHAPARNLSHRTRP</sequence>
<accession>A0ABN3IQR5</accession>
<keyword evidence="3" id="KW-1185">Reference proteome</keyword>
<dbReference type="EMBL" id="BAAATJ010000026">
    <property type="protein sequence ID" value="GAA2411522.1"/>
    <property type="molecule type" value="Genomic_DNA"/>
</dbReference>
<evidence type="ECO:0008006" key="4">
    <source>
        <dbReference type="Google" id="ProtNLM"/>
    </source>
</evidence>
<protein>
    <recommendedName>
        <fullName evidence="4">Knr4/Smi1-like domain-containing protein</fullName>
    </recommendedName>
</protein>
<evidence type="ECO:0000256" key="1">
    <source>
        <dbReference type="SAM" id="MobiDB-lite"/>
    </source>
</evidence>
<dbReference type="SUPFAM" id="SSF160631">
    <property type="entry name" value="SMI1/KNR4-like"/>
    <property type="match status" value="1"/>
</dbReference>
<dbReference type="RefSeq" id="WP_344632979.1">
    <property type="nucleotide sequence ID" value="NZ_BAAATJ010000026.1"/>
</dbReference>
<proteinExistence type="predicted"/>
<organism evidence="2 3">
    <name type="scientific">Streptomyces glaucosporus</name>
    <dbReference type="NCBI Taxonomy" id="284044"/>
    <lineage>
        <taxon>Bacteria</taxon>
        <taxon>Bacillati</taxon>
        <taxon>Actinomycetota</taxon>
        <taxon>Actinomycetes</taxon>
        <taxon>Kitasatosporales</taxon>
        <taxon>Streptomycetaceae</taxon>
        <taxon>Streptomyces</taxon>
    </lineage>
</organism>
<dbReference type="InterPro" id="IPR037883">
    <property type="entry name" value="Knr4/Smi1-like_sf"/>
</dbReference>
<comment type="caution">
    <text evidence="2">The sequence shown here is derived from an EMBL/GenBank/DDBJ whole genome shotgun (WGS) entry which is preliminary data.</text>
</comment>